<proteinExistence type="predicted"/>
<dbReference type="RefSeq" id="WP_100878453.1">
    <property type="nucleotide sequence ID" value="NZ_JBICSI010000003.1"/>
</dbReference>
<protein>
    <recommendedName>
        <fullName evidence="5">DUF3048 family protein</fullName>
    </recommendedName>
</protein>
<dbReference type="Proteomes" id="UP000232453">
    <property type="component" value="Unassembled WGS sequence"/>
</dbReference>
<dbReference type="InterPro" id="IPR023158">
    <property type="entry name" value="YerB-like_sf"/>
</dbReference>
<evidence type="ECO:0008006" key="5">
    <source>
        <dbReference type="Google" id="ProtNLM"/>
    </source>
</evidence>
<sequence>MAGSAVVAVQRVRVVRALACDRPWRDVAEYGAPVRGNPAVRALVGLVLVGAVGCAPSVPVPPPATAPAPPAPLLSPLTGLPSEPGARVFAVKIDNTAEARPWDGVEFADVVYVEPVEGGLTRLLAVFASQLPGSVGPVRSARETDVGVLGAYGRPALVFSGAAPPVMDELVAAPLVPAVPREFPAAFRRDDRRPAPVNVYVDLADLRGRVPEAGPVQDIGLRFGPAPDGGAPAPERTVRVGSTAVTVTWSAPDDAWTIATGEEIAVAGPDRRPVRADTVVVQRVGVVESSVRDSAGSASPIALTVGAGDAEVLRDGRSFPARWSRPTVGDPTRLTAPDGREVPLRPGRTWVLLVA</sequence>
<feature type="domain" description="DUF3048" evidence="1">
    <location>
        <begin position="77"/>
        <end position="212"/>
    </location>
</feature>
<evidence type="ECO:0000259" key="2">
    <source>
        <dbReference type="Pfam" id="PF17479"/>
    </source>
</evidence>
<dbReference type="Pfam" id="PF11258">
    <property type="entry name" value="DUF3048"/>
    <property type="match status" value="1"/>
</dbReference>
<evidence type="ECO:0000313" key="3">
    <source>
        <dbReference type="EMBL" id="PKB30368.1"/>
    </source>
</evidence>
<dbReference type="InterPro" id="IPR021416">
    <property type="entry name" value="DUF3048_N"/>
</dbReference>
<dbReference type="SUPFAM" id="SSF159774">
    <property type="entry name" value="YerB-like"/>
    <property type="match status" value="1"/>
</dbReference>
<feature type="domain" description="DUF3048" evidence="2">
    <location>
        <begin position="239"/>
        <end position="351"/>
    </location>
</feature>
<dbReference type="AlphaFoldDB" id="A0AA44ZP00"/>
<dbReference type="Gene3D" id="3.50.90.10">
    <property type="entry name" value="YerB-like"/>
    <property type="match status" value="1"/>
</dbReference>
<comment type="caution">
    <text evidence="3">The sequence shown here is derived from an EMBL/GenBank/DDBJ whole genome shotgun (WGS) entry which is preliminary data.</text>
</comment>
<reference evidence="3 4" key="1">
    <citation type="submission" date="2017-11" db="EMBL/GenBank/DDBJ databases">
        <title>Sequencing the genomes of 1000 actinobacteria strains.</title>
        <authorList>
            <person name="Klenk H.-P."/>
        </authorList>
    </citation>
    <scope>NUCLEOTIDE SEQUENCE [LARGE SCALE GENOMIC DNA]</scope>
    <source>
        <strain evidence="3 4">DSM 44104</strain>
    </source>
</reference>
<accession>A0AA44ZP00</accession>
<dbReference type="InterPro" id="IPR035328">
    <property type="entry name" value="DUF3048_C"/>
</dbReference>
<dbReference type="EMBL" id="PHUJ01000003">
    <property type="protein sequence ID" value="PKB30368.1"/>
    <property type="molecule type" value="Genomic_DNA"/>
</dbReference>
<evidence type="ECO:0000259" key="1">
    <source>
        <dbReference type="Pfam" id="PF11258"/>
    </source>
</evidence>
<evidence type="ECO:0000313" key="4">
    <source>
        <dbReference type="Proteomes" id="UP000232453"/>
    </source>
</evidence>
<gene>
    <name evidence="3" type="ORF">ATL51_2028</name>
</gene>
<organism evidence="3 4">
    <name type="scientific">Pseudonocardia alni</name>
    <name type="common">Amycolata alni</name>
    <dbReference type="NCBI Taxonomy" id="33907"/>
    <lineage>
        <taxon>Bacteria</taxon>
        <taxon>Bacillati</taxon>
        <taxon>Actinomycetota</taxon>
        <taxon>Actinomycetes</taxon>
        <taxon>Pseudonocardiales</taxon>
        <taxon>Pseudonocardiaceae</taxon>
        <taxon>Pseudonocardia</taxon>
    </lineage>
</organism>
<dbReference type="Pfam" id="PF17479">
    <property type="entry name" value="DUF3048_C"/>
    <property type="match status" value="1"/>
</dbReference>
<name>A0AA44ZP00_PSEA5</name>